<keyword evidence="4" id="KW-1185">Reference proteome</keyword>
<dbReference type="Pfam" id="PF04575">
    <property type="entry name" value="SlipAM"/>
    <property type="match status" value="1"/>
</dbReference>
<dbReference type="EMBL" id="CP027669">
    <property type="protein sequence ID" value="AVO40297.1"/>
    <property type="molecule type" value="Genomic_DNA"/>
</dbReference>
<keyword evidence="1" id="KW-0732">Signal</keyword>
<evidence type="ECO:0000313" key="4">
    <source>
        <dbReference type="Proteomes" id="UP000239326"/>
    </source>
</evidence>
<dbReference type="RefSeq" id="WP_106445290.1">
    <property type="nucleotide sequence ID" value="NZ_CP027669.1"/>
</dbReference>
<feature type="signal peptide" evidence="1">
    <location>
        <begin position="1"/>
        <end position="29"/>
    </location>
</feature>
<evidence type="ECO:0000259" key="2">
    <source>
        <dbReference type="Pfam" id="PF04575"/>
    </source>
</evidence>
<name>A0A2S0MWW6_9BURK</name>
<evidence type="ECO:0000256" key="1">
    <source>
        <dbReference type="SAM" id="SignalP"/>
    </source>
</evidence>
<dbReference type="Proteomes" id="UP000239326">
    <property type="component" value="Chromosome"/>
</dbReference>
<evidence type="ECO:0000313" key="3">
    <source>
        <dbReference type="EMBL" id="AVO40297.1"/>
    </source>
</evidence>
<sequence length="445" mass="48806">MIIPRGLPRSRWLFFAPLLGLALSQPAQADALLDDAQTLSAQGNAEQAFVLLGEQEPVRAGDPSFDAAMGRAAHAAGHYTRAVMAWERVLAAQPDDLDAQVQLGRALQAVGDRRGMQALSAQARARVVPVDAALSIDQFLESYDRRDANGGSSAKAYVELGAGHDSNANAGSATMLASIPNPAAVAWSLDPSALGRSANFVNAAASLRGRYVLDARWSLVGAVTAAARRYGERARPWDFQHIDGSAGLAWRSERNEFIVSGQGDFYALDGAHLRSFGGVLGEWIYHIDGFRQWDSFAQWLQLNYPTQSARDVQRSVFGTTYSQVFRNGSIGWAGAWGGREEPRGAGQAQWGHRLVGLRAGAQLPLGRQWALYAHAEWEQRHYGAQDPFFAQQRRDRQTDVSLGLSWVPAANWRITPEWTLTRNASTLAVNTYERKLFSVTVRREF</sequence>
<gene>
    <name evidence="3" type="ORF">C6571_02500</name>
</gene>
<dbReference type="OrthoDB" id="8832982at2"/>
<feature type="domain" description="Surface lipoprotein assembly modifier C-terminal" evidence="2">
    <location>
        <begin position="164"/>
        <end position="445"/>
    </location>
</feature>
<protein>
    <recommendedName>
        <fullName evidence="2">Surface lipoprotein assembly modifier C-terminal domain-containing protein</fullName>
    </recommendedName>
</protein>
<dbReference type="InterPro" id="IPR011990">
    <property type="entry name" value="TPR-like_helical_dom_sf"/>
</dbReference>
<dbReference type="SUPFAM" id="SSF48452">
    <property type="entry name" value="TPR-like"/>
    <property type="match status" value="1"/>
</dbReference>
<accession>A0A2S0MWW6</accession>
<dbReference type="Gene3D" id="1.25.40.10">
    <property type="entry name" value="Tetratricopeptide repeat domain"/>
    <property type="match status" value="1"/>
</dbReference>
<organism evidence="3 4">
    <name type="scientific">Simplicispira suum</name>
    <dbReference type="NCBI Taxonomy" id="2109915"/>
    <lineage>
        <taxon>Bacteria</taxon>
        <taxon>Pseudomonadati</taxon>
        <taxon>Pseudomonadota</taxon>
        <taxon>Betaproteobacteria</taxon>
        <taxon>Burkholderiales</taxon>
        <taxon>Comamonadaceae</taxon>
        <taxon>Simplicispira</taxon>
    </lineage>
</organism>
<feature type="chain" id="PRO_5015589538" description="Surface lipoprotein assembly modifier C-terminal domain-containing protein" evidence="1">
    <location>
        <begin position="30"/>
        <end position="445"/>
    </location>
</feature>
<dbReference type="InterPro" id="IPR007655">
    <property type="entry name" value="Slam_C"/>
</dbReference>
<reference evidence="3 4" key="1">
    <citation type="submission" date="2018-03" db="EMBL/GenBank/DDBJ databases">
        <title>Genome sequencing of Simplicispira sp.</title>
        <authorList>
            <person name="Kim S.-J."/>
            <person name="Heo J."/>
            <person name="Kwon S.-W."/>
        </authorList>
    </citation>
    <scope>NUCLEOTIDE SEQUENCE [LARGE SCALE GENOMIC DNA]</scope>
    <source>
        <strain evidence="3 4">SC1-8</strain>
    </source>
</reference>
<dbReference type="AlphaFoldDB" id="A0A2S0MWW6"/>
<proteinExistence type="predicted"/>
<dbReference type="KEGG" id="simp:C6571_02500"/>